<feature type="domain" description="ABC3 transporter permease C-terminal" evidence="8">
    <location>
        <begin position="267"/>
        <end position="387"/>
    </location>
</feature>
<evidence type="ECO:0000256" key="1">
    <source>
        <dbReference type="ARBA" id="ARBA00004651"/>
    </source>
</evidence>
<feature type="transmembrane region" description="Helical" evidence="7">
    <location>
        <begin position="267"/>
        <end position="288"/>
    </location>
</feature>
<dbReference type="InterPro" id="IPR051447">
    <property type="entry name" value="Lipoprotein-release_system"/>
</dbReference>
<evidence type="ECO:0000256" key="3">
    <source>
        <dbReference type="ARBA" id="ARBA00022475"/>
    </source>
</evidence>
<evidence type="ECO:0000256" key="2">
    <source>
        <dbReference type="ARBA" id="ARBA00005236"/>
    </source>
</evidence>
<evidence type="ECO:0000256" key="5">
    <source>
        <dbReference type="ARBA" id="ARBA00022989"/>
    </source>
</evidence>
<evidence type="ECO:0000313" key="10">
    <source>
        <dbReference type="Proteomes" id="UP000323164"/>
    </source>
</evidence>
<dbReference type="EMBL" id="VTRV01000072">
    <property type="protein sequence ID" value="TZF89751.1"/>
    <property type="molecule type" value="Genomic_DNA"/>
</dbReference>
<evidence type="ECO:0000313" key="9">
    <source>
        <dbReference type="EMBL" id="TZF89751.1"/>
    </source>
</evidence>
<keyword evidence="3" id="KW-1003">Cell membrane</keyword>
<dbReference type="Pfam" id="PF02687">
    <property type="entry name" value="FtsX"/>
    <property type="match status" value="2"/>
</dbReference>
<comment type="subcellular location">
    <subcellularLocation>
        <location evidence="1">Cell membrane</location>
        <topology evidence="1">Multi-pass membrane protein</topology>
    </subcellularLocation>
</comment>
<evidence type="ECO:0000256" key="4">
    <source>
        <dbReference type="ARBA" id="ARBA00022692"/>
    </source>
</evidence>
<evidence type="ECO:0000256" key="6">
    <source>
        <dbReference type="ARBA" id="ARBA00023136"/>
    </source>
</evidence>
<dbReference type="GO" id="GO:0098797">
    <property type="term" value="C:plasma membrane protein complex"/>
    <property type="evidence" value="ECO:0007669"/>
    <property type="project" value="TreeGrafter"/>
</dbReference>
<organism evidence="9 10">
    <name type="scientific">Cognatilysobacter lacus</name>
    <dbReference type="NCBI Taxonomy" id="1643323"/>
    <lineage>
        <taxon>Bacteria</taxon>
        <taxon>Pseudomonadati</taxon>
        <taxon>Pseudomonadota</taxon>
        <taxon>Gammaproteobacteria</taxon>
        <taxon>Lysobacterales</taxon>
        <taxon>Lysobacteraceae</taxon>
        <taxon>Cognatilysobacter</taxon>
    </lineage>
</organism>
<comment type="caution">
    <text evidence="9">The sequence shown here is derived from an EMBL/GenBank/DDBJ whole genome shotgun (WGS) entry which is preliminary data.</text>
</comment>
<sequence>MLARKRRRDLWRLRGQVLAIALVAGVGVANLVMSRSTLESLVESRDRYYRDTAFADAFADLRRAPESVRGRLEAIDGVAAVQTRVLTLGRAELPGFDDPIRVQAVSLPEPGREALNRLRLRAGRLPLEGERDALVISDAFAEAHRLAPGSRIVLVLQGRRATFRIAGVGGTPEFISQGAPGSIFPDASRFAIVWMPRRALAAATDMVGAFNSVAVATGRHARSPFVLQELDRVLAPYGGTGAIARADQRSHRYLSEELRQLSTMARLFPAIFLGVAAYVLQVVLGRLISLEREQIGTLRAFGFSTRELWRHYAGFAVAVGMFGAAVGIALGIVLGRLIAGLYRDYYRLPSLDFSVSPGLLLLAVAVSVASALAGSALPLLRAARLTPADAMRPDVPWRGGSRRLRGVRAPGRLGQMHRLMLRDLSSRPLRSLLAWTGLAFGTAVMMMGRFQHDAIDYMIERQFRPTERQDISVAFFEPVSTRALPEIASISGVRRAEADRVVPVRVAFRAASYRTALRGLDRDARLRRPLDAKGRPIEPPVSGVLLTGYLARWLGARAGDPIDVHVLTGRRGLLRLPLAGVVEEPFGSQAYVGRATLDRLLGEGPRIDTAQLAVDTARLADVTDALERRPAVASIDRPREAIRNFYEGMARTVLTFTVIATAFGAVITAGVTYSSAQVALSERARDLASLRILGFTRAEVGYLLLGELALLVALAVPLGFVLGHALVAMLVNGFDSDLFRIPRYISPSTYGIAALTTFASALAAGVPVWRRVDALDLVAVLKARD</sequence>
<protein>
    <submittedName>
        <fullName evidence="9">ABC transporter permease</fullName>
    </submittedName>
</protein>
<evidence type="ECO:0000256" key="7">
    <source>
        <dbReference type="SAM" id="Phobius"/>
    </source>
</evidence>
<keyword evidence="5 7" id="KW-1133">Transmembrane helix</keyword>
<dbReference type="RefSeq" id="WP_149352824.1">
    <property type="nucleotide sequence ID" value="NZ_VTRV01000072.1"/>
</dbReference>
<feature type="transmembrane region" description="Helical" evidence="7">
    <location>
        <begin position="701"/>
        <end position="730"/>
    </location>
</feature>
<dbReference type="AlphaFoldDB" id="A0A5D8Z4R0"/>
<feature type="transmembrane region" description="Helical" evidence="7">
    <location>
        <begin position="750"/>
        <end position="769"/>
    </location>
</feature>
<evidence type="ECO:0000259" key="8">
    <source>
        <dbReference type="Pfam" id="PF02687"/>
    </source>
</evidence>
<reference evidence="9 10" key="1">
    <citation type="submission" date="2019-08" db="EMBL/GenBank/DDBJ databases">
        <title>Draft genome sequence of Lysobacter sp. UKS-15.</title>
        <authorList>
            <person name="Im W.-T."/>
        </authorList>
    </citation>
    <scope>NUCLEOTIDE SEQUENCE [LARGE SCALE GENOMIC DNA]</scope>
    <source>
        <strain evidence="9 10">UKS-15</strain>
    </source>
</reference>
<gene>
    <name evidence="9" type="ORF">FW784_08000</name>
</gene>
<proteinExistence type="inferred from homology"/>
<keyword evidence="6 7" id="KW-0472">Membrane</keyword>
<keyword evidence="10" id="KW-1185">Reference proteome</keyword>
<dbReference type="PANTHER" id="PTHR30489:SF0">
    <property type="entry name" value="LIPOPROTEIN-RELEASING SYSTEM TRANSMEMBRANE PROTEIN LOLE"/>
    <property type="match status" value="1"/>
</dbReference>
<dbReference type="PANTHER" id="PTHR30489">
    <property type="entry name" value="LIPOPROTEIN-RELEASING SYSTEM TRANSMEMBRANE PROTEIN LOLE"/>
    <property type="match status" value="1"/>
</dbReference>
<feature type="transmembrane region" description="Helical" evidence="7">
    <location>
        <begin position="359"/>
        <end position="380"/>
    </location>
</feature>
<dbReference type="Proteomes" id="UP000323164">
    <property type="component" value="Unassembled WGS sequence"/>
</dbReference>
<dbReference type="GO" id="GO:0044874">
    <property type="term" value="P:lipoprotein localization to outer membrane"/>
    <property type="evidence" value="ECO:0007669"/>
    <property type="project" value="TreeGrafter"/>
</dbReference>
<feature type="transmembrane region" description="Helical" evidence="7">
    <location>
        <begin position="309"/>
        <end position="339"/>
    </location>
</feature>
<dbReference type="OrthoDB" id="5137249at2"/>
<name>A0A5D8Z4R0_9GAMM</name>
<keyword evidence="4 7" id="KW-0812">Transmembrane</keyword>
<accession>A0A5D8Z4R0</accession>
<feature type="transmembrane region" description="Helical" evidence="7">
    <location>
        <begin position="653"/>
        <end position="680"/>
    </location>
</feature>
<feature type="domain" description="ABC3 transporter permease C-terminal" evidence="8">
    <location>
        <begin position="659"/>
        <end position="771"/>
    </location>
</feature>
<comment type="similarity">
    <text evidence="2">Belongs to the ABC-4 integral membrane protein family. LolC/E subfamily.</text>
</comment>
<dbReference type="InterPro" id="IPR003838">
    <property type="entry name" value="ABC3_permease_C"/>
</dbReference>